<evidence type="ECO:0000313" key="2">
    <source>
        <dbReference type="EMBL" id="KAL0948679.1"/>
    </source>
</evidence>
<protein>
    <submittedName>
        <fullName evidence="2">Uncharacterized protein</fullName>
    </submittedName>
</protein>
<organism evidence="2 3">
    <name type="scientific">Hohenbuehelia grisea</name>
    <dbReference type="NCBI Taxonomy" id="104357"/>
    <lineage>
        <taxon>Eukaryota</taxon>
        <taxon>Fungi</taxon>
        <taxon>Dikarya</taxon>
        <taxon>Basidiomycota</taxon>
        <taxon>Agaricomycotina</taxon>
        <taxon>Agaricomycetes</taxon>
        <taxon>Agaricomycetidae</taxon>
        <taxon>Agaricales</taxon>
        <taxon>Pleurotineae</taxon>
        <taxon>Pleurotaceae</taxon>
        <taxon>Hohenbuehelia</taxon>
    </lineage>
</organism>
<evidence type="ECO:0000313" key="3">
    <source>
        <dbReference type="Proteomes" id="UP001556367"/>
    </source>
</evidence>
<dbReference type="EMBL" id="JASNQZ010000013">
    <property type="protein sequence ID" value="KAL0948679.1"/>
    <property type="molecule type" value="Genomic_DNA"/>
</dbReference>
<reference evidence="3" key="1">
    <citation type="submission" date="2024-06" db="EMBL/GenBank/DDBJ databases">
        <title>Multi-omics analyses provide insights into the biosynthesis of the anticancer antibiotic pleurotin in Hohenbuehelia grisea.</title>
        <authorList>
            <person name="Weaver J.A."/>
            <person name="Alberti F."/>
        </authorList>
    </citation>
    <scope>NUCLEOTIDE SEQUENCE [LARGE SCALE GENOMIC DNA]</scope>
    <source>
        <strain evidence="3">T-177</strain>
    </source>
</reference>
<evidence type="ECO:0000256" key="1">
    <source>
        <dbReference type="SAM" id="MobiDB-lite"/>
    </source>
</evidence>
<dbReference type="Proteomes" id="UP001556367">
    <property type="component" value="Unassembled WGS sequence"/>
</dbReference>
<feature type="region of interest" description="Disordered" evidence="1">
    <location>
        <begin position="94"/>
        <end position="121"/>
    </location>
</feature>
<name>A0ABR3IZ87_9AGAR</name>
<keyword evidence="3" id="KW-1185">Reference proteome</keyword>
<comment type="caution">
    <text evidence="2">The sequence shown here is derived from an EMBL/GenBank/DDBJ whole genome shotgun (WGS) entry which is preliminary data.</text>
</comment>
<feature type="region of interest" description="Disordered" evidence="1">
    <location>
        <begin position="54"/>
        <end position="79"/>
    </location>
</feature>
<proteinExistence type="predicted"/>
<gene>
    <name evidence="2" type="ORF">HGRIS_010480</name>
</gene>
<accession>A0ABR3IZ87</accession>
<sequence>MDGNDSLKRVIRRGEAPILDDAPVDRIPVGPTIELSDCRDGRSGYFLTREAVDQWGGPGARGENAGGDLTEADGDDSPCSGRWKNMLNEAAKRGAPSTRTACSCAVPPQVHPHRSDMVRDG</sequence>